<keyword evidence="3" id="KW-1185">Reference proteome</keyword>
<feature type="region of interest" description="Disordered" evidence="1">
    <location>
        <begin position="129"/>
        <end position="150"/>
    </location>
</feature>
<accession>A0A2P5C3Y4</accession>
<dbReference type="Proteomes" id="UP000237105">
    <property type="component" value="Unassembled WGS sequence"/>
</dbReference>
<evidence type="ECO:0000256" key="1">
    <source>
        <dbReference type="SAM" id="MobiDB-lite"/>
    </source>
</evidence>
<reference evidence="3" key="1">
    <citation type="submission" date="2016-06" db="EMBL/GenBank/DDBJ databases">
        <title>Parallel loss of symbiosis genes in relatives of nitrogen-fixing non-legume Parasponia.</title>
        <authorList>
            <person name="Van Velzen R."/>
            <person name="Holmer R."/>
            <person name="Bu F."/>
            <person name="Rutten L."/>
            <person name="Van Zeijl A."/>
            <person name="Liu W."/>
            <person name="Santuari L."/>
            <person name="Cao Q."/>
            <person name="Sharma T."/>
            <person name="Shen D."/>
            <person name="Roswanjaya Y."/>
            <person name="Wardhani T."/>
            <person name="Kalhor M.S."/>
            <person name="Jansen J."/>
            <person name="Van den Hoogen J."/>
            <person name="Gungor B."/>
            <person name="Hartog M."/>
            <person name="Hontelez J."/>
            <person name="Verver J."/>
            <person name="Yang W.-C."/>
            <person name="Schijlen E."/>
            <person name="Repin R."/>
            <person name="Schilthuizen M."/>
            <person name="Schranz E."/>
            <person name="Heidstra R."/>
            <person name="Miyata K."/>
            <person name="Fedorova E."/>
            <person name="Kohlen W."/>
            <person name="Bisseling T."/>
            <person name="Smit S."/>
            <person name="Geurts R."/>
        </authorList>
    </citation>
    <scope>NUCLEOTIDE SEQUENCE [LARGE SCALE GENOMIC DNA]</scope>
    <source>
        <strain evidence="3">cv. WU1-14</strain>
    </source>
</reference>
<evidence type="ECO:0008006" key="4">
    <source>
        <dbReference type="Google" id="ProtNLM"/>
    </source>
</evidence>
<organism evidence="2 3">
    <name type="scientific">Parasponia andersonii</name>
    <name type="common">Sponia andersonii</name>
    <dbReference type="NCBI Taxonomy" id="3476"/>
    <lineage>
        <taxon>Eukaryota</taxon>
        <taxon>Viridiplantae</taxon>
        <taxon>Streptophyta</taxon>
        <taxon>Embryophyta</taxon>
        <taxon>Tracheophyta</taxon>
        <taxon>Spermatophyta</taxon>
        <taxon>Magnoliopsida</taxon>
        <taxon>eudicotyledons</taxon>
        <taxon>Gunneridae</taxon>
        <taxon>Pentapetalae</taxon>
        <taxon>rosids</taxon>
        <taxon>fabids</taxon>
        <taxon>Rosales</taxon>
        <taxon>Cannabaceae</taxon>
        <taxon>Parasponia</taxon>
    </lineage>
</organism>
<dbReference type="InterPro" id="IPR052929">
    <property type="entry name" value="RNase_H-like_EbsB-rel"/>
</dbReference>
<gene>
    <name evidence="2" type="ORF">PanWU01x14_185810</name>
</gene>
<dbReference type="AlphaFoldDB" id="A0A2P5C3Y4"/>
<evidence type="ECO:0000313" key="2">
    <source>
        <dbReference type="EMBL" id="PON55772.1"/>
    </source>
</evidence>
<dbReference type="PANTHER" id="PTHR47074:SF11">
    <property type="entry name" value="REVERSE TRANSCRIPTASE-LIKE PROTEIN"/>
    <property type="match status" value="1"/>
</dbReference>
<feature type="compositionally biased region" description="Polar residues" evidence="1">
    <location>
        <begin position="129"/>
        <end position="146"/>
    </location>
</feature>
<comment type="caution">
    <text evidence="2">The sequence shown here is derived from an EMBL/GenBank/DDBJ whole genome shotgun (WGS) entry which is preliminary data.</text>
</comment>
<sequence>MPLPPDNSVDLLIENGNKWNEKLIQDLFHSVDYKIICNISLGDGSLDDCLMWHYDKREAFSLAKRHIPVKDACPWYNSNPETTSHALLFSPVARSLWKLSPISEQVRDQKEVPVMWMTLQAQSKKREFMSSTTVSKNSHPRTQNRWQPPPVSMMKLNVDAAVKEEEACIRISGIIRNHLGEVLSTFCSNIKIACSAGIAEAIALRYGNLLCKRSWLGPLDN</sequence>
<proteinExistence type="predicted"/>
<dbReference type="EMBL" id="JXTB01000179">
    <property type="protein sequence ID" value="PON55772.1"/>
    <property type="molecule type" value="Genomic_DNA"/>
</dbReference>
<dbReference type="PANTHER" id="PTHR47074">
    <property type="entry name" value="BNAC02G40300D PROTEIN"/>
    <property type="match status" value="1"/>
</dbReference>
<protein>
    <recommendedName>
        <fullName evidence="4">RNase H type-1 domain-containing protein</fullName>
    </recommendedName>
</protein>
<evidence type="ECO:0000313" key="3">
    <source>
        <dbReference type="Proteomes" id="UP000237105"/>
    </source>
</evidence>
<name>A0A2P5C3Y4_PARAD</name>
<dbReference type="OrthoDB" id="1906820at2759"/>